<dbReference type="AlphaFoldDB" id="A0A2P8F782"/>
<gene>
    <name evidence="2" type="ORF">CLV88_11628</name>
</gene>
<feature type="region of interest" description="Disordered" evidence="1">
    <location>
        <begin position="54"/>
        <end position="81"/>
    </location>
</feature>
<dbReference type="Proteomes" id="UP000240418">
    <property type="component" value="Unassembled WGS sequence"/>
</dbReference>
<protein>
    <submittedName>
        <fullName evidence="2">Uncharacterized protein</fullName>
    </submittedName>
</protein>
<feature type="compositionally biased region" description="Basic residues" evidence="1">
    <location>
        <begin position="71"/>
        <end position="81"/>
    </location>
</feature>
<keyword evidence="3" id="KW-1185">Reference proteome</keyword>
<organism evidence="2 3">
    <name type="scientific">Shimia abyssi</name>
    <dbReference type="NCBI Taxonomy" id="1662395"/>
    <lineage>
        <taxon>Bacteria</taxon>
        <taxon>Pseudomonadati</taxon>
        <taxon>Pseudomonadota</taxon>
        <taxon>Alphaproteobacteria</taxon>
        <taxon>Rhodobacterales</taxon>
        <taxon>Roseobacteraceae</taxon>
    </lineage>
</organism>
<evidence type="ECO:0000313" key="2">
    <source>
        <dbReference type="EMBL" id="PSL17581.1"/>
    </source>
</evidence>
<name>A0A2P8F782_9RHOB</name>
<accession>A0A2P8F782</accession>
<sequence length="81" mass="9397">MRKTTTNADEKIVKDIRIAPAGLRRKDSIAVLRRKYRPMPIFLQIRPCIFHTFTSSGRSNPDRSNSSLSRSTKHSKAWYFS</sequence>
<evidence type="ECO:0000313" key="3">
    <source>
        <dbReference type="Proteomes" id="UP000240418"/>
    </source>
</evidence>
<dbReference type="EMBL" id="PYGJ01000016">
    <property type="protein sequence ID" value="PSL17581.1"/>
    <property type="molecule type" value="Genomic_DNA"/>
</dbReference>
<proteinExistence type="predicted"/>
<comment type="caution">
    <text evidence="2">The sequence shown here is derived from an EMBL/GenBank/DDBJ whole genome shotgun (WGS) entry which is preliminary data.</text>
</comment>
<evidence type="ECO:0000256" key="1">
    <source>
        <dbReference type="SAM" id="MobiDB-lite"/>
    </source>
</evidence>
<feature type="compositionally biased region" description="Polar residues" evidence="1">
    <location>
        <begin position="54"/>
        <end position="70"/>
    </location>
</feature>
<reference evidence="2 3" key="1">
    <citation type="submission" date="2018-03" db="EMBL/GenBank/DDBJ databases">
        <title>Genomic Encyclopedia of Archaeal and Bacterial Type Strains, Phase II (KMG-II): from individual species to whole genera.</title>
        <authorList>
            <person name="Goeker M."/>
        </authorList>
    </citation>
    <scope>NUCLEOTIDE SEQUENCE [LARGE SCALE GENOMIC DNA]</scope>
    <source>
        <strain evidence="2 3">DSM 100673</strain>
    </source>
</reference>